<evidence type="ECO:0000313" key="1">
    <source>
        <dbReference type="EMBL" id="CAJ2664206.1"/>
    </source>
</evidence>
<dbReference type="Proteomes" id="UP001177021">
    <property type="component" value="Unassembled WGS sequence"/>
</dbReference>
<evidence type="ECO:0000313" key="2">
    <source>
        <dbReference type="Proteomes" id="UP001177021"/>
    </source>
</evidence>
<dbReference type="EMBL" id="CASHSV030000409">
    <property type="protein sequence ID" value="CAJ2664206.1"/>
    <property type="molecule type" value="Genomic_DNA"/>
</dbReference>
<gene>
    <name evidence="1" type="ORF">MILVUS5_LOCUS29478</name>
</gene>
<name>A0ACB0L510_TRIPR</name>
<reference evidence="1" key="1">
    <citation type="submission" date="2023-10" db="EMBL/GenBank/DDBJ databases">
        <authorList>
            <person name="Rodriguez Cubillos JULIANA M."/>
            <person name="De Vega J."/>
        </authorList>
    </citation>
    <scope>NUCLEOTIDE SEQUENCE</scope>
</reference>
<accession>A0ACB0L510</accession>
<sequence>MTMSSSSIFHVLISLLLFVLMHEPTHAIKQSYIVYLGSHSFGPNPSLLELESATNSHYDLLGSYLGSAEKAKESIIYSYNRNINGFAAILDEDEAAEIAKNPGVISIFLNKRYELHTTRSWDFLGLERGGEFPKTSLWKKTLGKDIIIGNLDSGVWPESKSFSDEGYGPIPKKWRGICQVTEGNKDNFHCNRKLIGARYFYKGYQSSPIREPNDTYTFDSARDTAGHGTHTLSTAGGNFVAGTSVFGYGNGTASGGSPKARVAAYKVCYGSCYEADILAGFEHAISDGVDVISVSLGGAPQEYSKNSLSIGSFHAVANNIVVVASGGNSGPIASSVSNLEPWVFTVGASTIDRSFTSNVILGNKQVLKGESLSELHLPAKKSYPLISGADAKADNVSAVDAVLCKEGSLDPHKVKGKIVVCLRGESSRVEKGMQASKAGAIGMVLVNDAASGGEVIADPHVLPATHINFTEGVNIFSYINSTKSPVAYITNVKTQLGVRAPSMAAFSSRGPNTIEPTILKPDITAPGVNVIAAYSLAASPSENEADKRRVPYLTMSGTSMSCPHVAGLVGLVKSAHPNWSPAAIKSAIMTTATTTDNNGQHLRDSLKQATPFAYGSGHVRPNHATNPGLVYDLNITDHLNFLCGHGYNSAQLKPFYGKPYTCPKSFNLLDFNYPTITIPDIKIGQSLTATRTVTNVGLPSEYRVLIEAPSELLVSVEPKRLIFKEKGEKKEFKVTLTLKQQSKHKTEYVFGKLTWTNGRHRVGSPIVVKYPQ</sequence>
<comment type="caution">
    <text evidence="1">The sequence shown here is derived from an EMBL/GenBank/DDBJ whole genome shotgun (WGS) entry which is preliminary data.</text>
</comment>
<protein>
    <submittedName>
        <fullName evidence="1">Uncharacterized protein</fullName>
    </submittedName>
</protein>
<keyword evidence="2" id="KW-1185">Reference proteome</keyword>
<proteinExistence type="predicted"/>
<organism evidence="1 2">
    <name type="scientific">Trifolium pratense</name>
    <name type="common">Red clover</name>
    <dbReference type="NCBI Taxonomy" id="57577"/>
    <lineage>
        <taxon>Eukaryota</taxon>
        <taxon>Viridiplantae</taxon>
        <taxon>Streptophyta</taxon>
        <taxon>Embryophyta</taxon>
        <taxon>Tracheophyta</taxon>
        <taxon>Spermatophyta</taxon>
        <taxon>Magnoliopsida</taxon>
        <taxon>eudicotyledons</taxon>
        <taxon>Gunneridae</taxon>
        <taxon>Pentapetalae</taxon>
        <taxon>rosids</taxon>
        <taxon>fabids</taxon>
        <taxon>Fabales</taxon>
        <taxon>Fabaceae</taxon>
        <taxon>Papilionoideae</taxon>
        <taxon>50 kb inversion clade</taxon>
        <taxon>NPAAA clade</taxon>
        <taxon>Hologalegina</taxon>
        <taxon>IRL clade</taxon>
        <taxon>Trifolieae</taxon>
        <taxon>Trifolium</taxon>
    </lineage>
</organism>